<comment type="caution">
    <text evidence="1">The sequence shown here is derived from an EMBL/GenBank/DDBJ whole genome shotgun (WGS) entry which is preliminary data.</text>
</comment>
<reference evidence="1 2" key="1">
    <citation type="journal article" date="2015" name="Int. J. Syst. Evol. Microbiol.">
        <title>Sporolactobacillus shoreae sp. nov. and Sporolactobacillus spathodeae sp. nov., two spore-forming lactic acid bacteria isolated from tree barks in Thailand.</title>
        <authorList>
            <person name="Thamacharoensuk T."/>
            <person name="Kitahara M."/>
            <person name="Ohkuma M."/>
            <person name="Thongchul N."/>
            <person name="Tanasupawat S."/>
        </authorList>
    </citation>
    <scope>NUCLEOTIDE SEQUENCE [LARGE SCALE GENOMIC DNA]</scope>
    <source>
        <strain evidence="1 2">BK92</strain>
    </source>
</reference>
<keyword evidence="2" id="KW-1185">Reference proteome</keyword>
<name>A0A4Z0GR11_9BACL</name>
<evidence type="ECO:0000313" key="2">
    <source>
        <dbReference type="Proteomes" id="UP000298347"/>
    </source>
</evidence>
<dbReference type="AlphaFoldDB" id="A0A4Z0GR11"/>
<gene>
    <name evidence="1" type="ORF">E4665_05490</name>
</gene>
<dbReference type="EMBL" id="SRJD01000004">
    <property type="protein sequence ID" value="TGA99233.1"/>
    <property type="molecule type" value="Genomic_DNA"/>
</dbReference>
<sequence>MQIKINPALNRAHEMALPAGFDTLPAAIANLPAASEILPASSYNVVSFRYITMSQSMFAPARLRIEFP</sequence>
<evidence type="ECO:0000313" key="1">
    <source>
        <dbReference type="EMBL" id="TGA99233.1"/>
    </source>
</evidence>
<accession>A0A4Z0GR11</accession>
<protein>
    <submittedName>
        <fullName evidence="1">Uncharacterized protein</fullName>
    </submittedName>
</protein>
<organism evidence="1 2">
    <name type="scientific">Sporolactobacillus shoreae</name>
    <dbReference type="NCBI Taxonomy" id="1465501"/>
    <lineage>
        <taxon>Bacteria</taxon>
        <taxon>Bacillati</taxon>
        <taxon>Bacillota</taxon>
        <taxon>Bacilli</taxon>
        <taxon>Bacillales</taxon>
        <taxon>Sporolactobacillaceae</taxon>
        <taxon>Sporolactobacillus</taxon>
    </lineage>
</organism>
<dbReference type="RefSeq" id="WP_135347787.1">
    <property type="nucleotide sequence ID" value="NZ_SRJD01000004.1"/>
</dbReference>
<proteinExistence type="predicted"/>
<dbReference type="Proteomes" id="UP000298347">
    <property type="component" value="Unassembled WGS sequence"/>
</dbReference>